<keyword evidence="6" id="KW-1185">Reference proteome</keyword>
<dbReference type="Gene3D" id="3.90.1510.10">
    <property type="entry name" value="Glycerate kinase, domain 2"/>
    <property type="match status" value="1"/>
</dbReference>
<gene>
    <name evidence="5" type="ORF">JOC77_000935</name>
</gene>
<dbReference type="PIRSF" id="PIRSF006078">
    <property type="entry name" value="GlxK"/>
    <property type="match status" value="1"/>
</dbReference>
<dbReference type="PANTHER" id="PTHR21599:SF0">
    <property type="entry name" value="GLYCERATE KINASE"/>
    <property type="match status" value="1"/>
</dbReference>
<comment type="caution">
    <text evidence="5">The sequence shown here is derived from an EMBL/GenBank/DDBJ whole genome shotgun (WGS) entry which is preliminary data.</text>
</comment>
<dbReference type="Pfam" id="PF02595">
    <property type="entry name" value="Gly_kinase"/>
    <property type="match status" value="1"/>
</dbReference>
<evidence type="ECO:0000256" key="1">
    <source>
        <dbReference type="ARBA" id="ARBA00006284"/>
    </source>
</evidence>
<dbReference type="RefSeq" id="WP_204539242.1">
    <property type="nucleotide sequence ID" value="NZ_JAFBFI010000003.1"/>
</dbReference>
<proteinExistence type="inferred from homology"/>
<name>A0ABS2QEH5_9BACI</name>
<dbReference type="PANTHER" id="PTHR21599">
    <property type="entry name" value="GLYCERATE KINASE"/>
    <property type="match status" value="1"/>
</dbReference>
<protein>
    <submittedName>
        <fullName evidence="5">Glycerate kinase</fullName>
        <ecNumber evidence="5">2.7.1.31</ecNumber>
    </submittedName>
</protein>
<evidence type="ECO:0000256" key="4">
    <source>
        <dbReference type="PIRNR" id="PIRNR006078"/>
    </source>
</evidence>
<dbReference type="InterPro" id="IPR004381">
    <property type="entry name" value="Glycerate_kinase"/>
</dbReference>
<keyword evidence="3 4" id="KW-0418">Kinase</keyword>
<dbReference type="EC" id="2.7.1.31" evidence="5"/>
<evidence type="ECO:0000313" key="5">
    <source>
        <dbReference type="EMBL" id="MBM7691528.1"/>
    </source>
</evidence>
<comment type="similarity">
    <text evidence="1 4">Belongs to the glycerate kinase type-1 family.</text>
</comment>
<keyword evidence="2 4" id="KW-0808">Transferase</keyword>
<sequence>MKIIVTPDSFKGSISARSLCSAIKQGIHEVYPDAIVHEIPLADGGEGTVENIIFATNGTIHEVHVKDPLGRTTKAAYGILGDGQTAIIEMAQASGLPLLAHHEKNPLITTSFGTGELIMHALDSGYRKFIVGIGGSATNDGGMGMLKALGIRFYNQDGIQLDEGGAALSDLAYFDDTNLDPRIKESSFMVASDVNNPLCGSNGASAIFGPQKGATPEMVESLDKALFNYGEVIAAQTGKDIRDFPGSGAAGGMGAALISFLQAQLRPGIDIMLEAVHFEDVIKDADLIITGEGRLDSQTLSGKVIAGVCSHAKRFNVPTIALCGGMELTSKQCDELGLAAGFSVVGGPCTLQEAMDNAANWTRERTEQIMRLTNIYQNKSIN</sequence>
<dbReference type="InterPro" id="IPR036129">
    <property type="entry name" value="Glycerate_kinase_sf"/>
</dbReference>
<reference evidence="5 6" key="1">
    <citation type="submission" date="2021-01" db="EMBL/GenBank/DDBJ databases">
        <title>Genomic Encyclopedia of Type Strains, Phase IV (KMG-IV): sequencing the most valuable type-strain genomes for metagenomic binning, comparative biology and taxonomic classification.</title>
        <authorList>
            <person name="Goeker M."/>
        </authorList>
    </citation>
    <scope>NUCLEOTIDE SEQUENCE [LARGE SCALE GENOMIC DNA]</scope>
    <source>
        <strain evidence="5 6">DSM 105482</strain>
    </source>
</reference>
<dbReference type="GO" id="GO:0008887">
    <property type="term" value="F:glycerate kinase activity"/>
    <property type="evidence" value="ECO:0007669"/>
    <property type="project" value="UniProtKB-EC"/>
</dbReference>
<dbReference type="InterPro" id="IPR018197">
    <property type="entry name" value="Glycerate_kinase_RE-like"/>
</dbReference>
<evidence type="ECO:0000313" key="6">
    <source>
        <dbReference type="Proteomes" id="UP000823486"/>
    </source>
</evidence>
<dbReference type="EMBL" id="JAFBFI010000003">
    <property type="protein sequence ID" value="MBM7691528.1"/>
    <property type="molecule type" value="Genomic_DNA"/>
</dbReference>
<accession>A0ABS2QEH5</accession>
<dbReference type="SUPFAM" id="SSF110738">
    <property type="entry name" value="Glycerate kinase I"/>
    <property type="match status" value="1"/>
</dbReference>
<dbReference type="Gene3D" id="3.40.50.10350">
    <property type="entry name" value="Glycerate kinase, domain 1"/>
    <property type="match status" value="1"/>
</dbReference>
<dbReference type="Proteomes" id="UP000823486">
    <property type="component" value="Unassembled WGS sequence"/>
</dbReference>
<dbReference type="NCBIfam" id="TIGR00045">
    <property type="entry name" value="glycerate kinase"/>
    <property type="match status" value="1"/>
</dbReference>
<evidence type="ECO:0000256" key="2">
    <source>
        <dbReference type="ARBA" id="ARBA00022679"/>
    </source>
</evidence>
<evidence type="ECO:0000256" key="3">
    <source>
        <dbReference type="ARBA" id="ARBA00022777"/>
    </source>
</evidence>
<organism evidence="5 6">
    <name type="scientific">Peribacillus deserti</name>
    <dbReference type="NCBI Taxonomy" id="673318"/>
    <lineage>
        <taxon>Bacteria</taxon>
        <taxon>Bacillati</taxon>
        <taxon>Bacillota</taxon>
        <taxon>Bacilli</taxon>
        <taxon>Bacillales</taxon>
        <taxon>Bacillaceae</taxon>
        <taxon>Peribacillus</taxon>
    </lineage>
</organism>
<dbReference type="InterPro" id="IPR018193">
    <property type="entry name" value="Glyc_kinase_flavodox-like_fold"/>
</dbReference>